<dbReference type="InterPro" id="IPR029069">
    <property type="entry name" value="HotDog_dom_sf"/>
</dbReference>
<reference evidence="1" key="2">
    <citation type="submission" date="2021-04" db="EMBL/GenBank/DDBJ databases">
        <title>Isolation and genomic analysis of the ibuprofen-degrading bacterium Sphingomonas strain MPO218.</title>
        <authorList>
            <person name="Aulestia M."/>
            <person name="Flores A."/>
            <person name="Mangas E.L."/>
            <person name="Perez-Pulido A.J."/>
            <person name="Santero E."/>
            <person name="Camacho E.M."/>
        </authorList>
    </citation>
    <scope>NUCLEOTIDE SEQUENCE</scope>
    <source>
        <strain evidence="1">MPO218</strain>
    </source>
</reference>
<sequence>MSMSAQVFADGGPFPVGHFELLPHHVWLWTDAVEGRHELGILPSVACFVALSGAGISIQGLMDLLGTEPRHVLFGEIEIDLASPLRPGAGYDVTTSIVGIERKTGGRIPVFDRVSIVYRLLESGDQLVATVRQGWIVTRQGEARP</sequence>
<organism evidence="1 2">
    <name type="scientific">Rhizorhabdus wittichii</name>
    <dbReference type="NCBI Taxonomy" id="160791"/>
    <lineage>
        <taxon>Bacteria</taxon>
        <taxon>Pseudomonadati</taxon>
        <taxon>Pseudomonadota</taxon>
        <taxon>Alphaproteobacteria</taxon>
        <taxon>Sphingomonadales</taxon>
        <taxon>Sphingomonadaceae</taxon>
        <taxon>Rhizorhabdus</taxon>
    </lineage>
</organism>
<dbReference type="RefSeq" id="WP_208631913.1">
    <property type="nucleotide sequence ID" value="NZ_CP059319.1"/>
</dbReference>
<evidence type="ECO:0000313" key="1">
    <source>
        <dbReference type="EMBL" id="QTH20065.1"/>
    </source>
</evidence>
<dbReference type="EMBL" id="CP059319">
    <property type="protein sequence ID" value="QTH20065.1"/>
    <property type="molecule type" value="Genomic_DNA"/>
</dbReference>
<proteinExistence type="predicted"/>
<dbReference type="Proteomes" id="UP000664914">
    <property type="component" value="Chromosome"/>
</dbReference>
<dbReference type="SUPFAM" id="SSF54637">
    <property type="entry name" value="Thioesterase/thiol ester dehydrase-isomerase"/>
    <property type="match status" value="1"/>
</dbReference>
<accession>A0A975D1M9</accession>
<name>A0A975D1M9_9SPHN</name>
<reference evidence="1" key="1">
    <citation type="submission" date="2020-07" db="EMBL/GenBank/DDBJ databases">
        <authorList>
            <person name="Camacho E."/>
        </authorList>
    </citation>
    <scope>NUCLEOTIDE SEQUENCE</scope>
    <source>
        <strain evidence="1">MPO218</strain>
    </source>
</reference>
<evidence type="ECO:0000313" key="2">
    <source>
        <dbReference type="Proteomes" id="UP000664914"/>
    </source>
</evidence>
<gene>
    <name evidence="1" type="ORF">HRJ34_17090</name>
</gene>
<dbReference type="Gene3D" id="3.10.129.10">
    <property type="entry name" value="Hotdog Thioesterase"/>
    <property type="match status" value="1"/>
</dbReference>
<protein>
    <submittedName>
        <fullName evidence="1">Uncharacterized protein</fullName>
    </submittedName>
</protein>
<dbReference type="AlphaFoldDB" id="A0A975D1M9"/>